<dbReference type="NCBIfam" id="NF047410">
    <property type="entry name" value="CotG_ExsB_Nterm"/>
    <property type="match status" value="1"/>
</dbReference>
<dbReference type="EMBL" id="CP053980">
    <property type="protein sequence ID" value="QKH26876.1"/>
    <property type="molecule type" value="Genomic_DNA"/>
</dbReference>
<evidence type="ECO:0000313" key="1">
    <source>
        <dbReference type="EMBL" id="AJG75653.1"/>
    </source>
</evidence>
<organism evidence="2 4">
    <name type="scientific">Bacillus thuringiensis</name>
    <dbReference type="NCBI Taxonomy" id="1428"/>
    <lineage>
        <taxon>Bacteria</taxon>
        <taxon>Bacillati</taxon>
        <taxon>Bacillota</taxon>
        <taxon>Bacilli</taxon>
        <taxon>Bacillales</taxon>
        <taxon>Bacillaceae</taxon>
        <taxon>Bacillus</taxon>
        <taxon>Bacillus cereus group</taxon>
    </lineage>
</organism>
<protein>
    <submittedName>
        <fullName evidence="1">Exosporium protein B</fullName>
    </submittedName>
    <submittedName>
        <fullName evidence="2">Exosporium protein ExsB</fullName>
    </submittedName>
</protein>
<name>A0A0B5NU59_BACTU</name>
<dbReference type="RefSeq" id="WP_000817471.1">
    <property type="nucleotide sequence ID" value="NZ_CP009335.1"/>
</dbReference>
<proteinExistence type="predicted"/>
<dbReference type="EMBL" id="CP009335">
    <property type="protein sequence ID" value="AJG75653.1"/>
    <property type="molecule type" value="Genomic_DNA"/>
</dbReference>
<dbReference type="KEGG" id="btw:BF38_3257"/>
<reference evidence="1 3" key="1">
    <citation type="journal article" date="2015" name="Genome Announc.">
        <title>Complete genome sequences for 35 biothreat assay-relevant bacillus species.</title>
        <authorList>
            <person name="Johnson S.L."/>
            <person name="Daligault H.E."/>
            <person name="Davenport K.W."/>
            <person name="Jaissle J."/>
            <person name="Frey K.G."/>
            <person name="Ladner J.T."/>
            <person name="Broomall S.M."/>
            <person name="Bishop-Lilly K.A."/>
            <person name="Bruce D.C."/>
            <person name="Gibbons H.S."/>
            <person name="Coyne S.R."/>
            <person name="Lo C.C."/>
            <person name="Meincke L."/>
            <person name="Munk A.C."/>
            <person name="Koroleva G.I."/>
            <person name="Rosenzweig C.N."/>
            <person name="Palacios G.F."/>
            <person name="Redden C.L."/>
            <person name="Minogue T.D."/>
            <person name="Chain P.S."/>
        </authorList>
    </citation>
    <scope>NUCLEOTIDE SEQUENCE [LARGE SCALE GENOMIC DNA]</scope>
    <source>
        <strain evidence="1 3">HD1011</strain>
    </source>
</reference>
<dbReference type="Proteomes" id="UP000501107">
    <property type="component" value="Chromosome"/>
</dbReference>
<dbReference type="Proteomes" id="UP000031876">
    <property type="component" value="Chromosome"/>
</dbReference>
<dbReference type="AlphaFoldDB" id="A0A0B5NU59"/>
<evidence type="ECO:0000313" key="4">
    <source>
        <dbReference type="Proteomes" id="UP000501107"/>
    </source>
</evidence>
<evidence type="ECO:0000313" key="3">
    <source>
        <dbReference type="Proteomes" id="UP000031876"/>
    </source>
</evidence>
<sequence length="186" mass="22317">MKRDIRKAVEEIKSAGMEDFLHQDPSTFDCDDDCNTKIECSDDCNCPRTRCTRVKHCTFVTKCTHVKKWTFVTKCTRVRVQKWTFVTKVTRRKECVLVTKRTRRKHCTFVTKCVRFEKKFYWTKRCYCKKCEFFPHGHGGSCEDSWDHGKDCHDDGHKWNDCKGGHKFPSCKNKKFDHFWYKKRNC</sequence>
<evidence type="ECO:0000313" key="2">
    <source>
        <dbReference type="EMBL" id="QKH26876.1"/>
    </source>
</evidence>
<reference evidence="2 4" key="2">
    <citation type="submission" date="2020-05" db="EMBL/GenBank/DDBJ databases">
        <title>FDA dAtabase for Regulatory Grade micrObial Sequences (FDA-ARGOS): Supporting development and validation of Infectious Disease Dx tests.</title>
        <authorList>
            <person name="Nelson B."/>
            <person name="Plummer A."/>
            <person name="Tallon L."/>
            <person name="Sadzewicz L."/>
            <person name="Zhao X."/>
            <person name="Vavikolanu K."/>
            <person name="Mehta A."/>
            <person name="Aluvathingal J."/>
            <person name="Nadendla S."/>
            <person name="Myers T."/>
            <person name="Yan Y."/>
            <person name="Sichtig H."/>
        </authorList>
    </citation>
    <scope>NUCLEOTIDE SEQUENCE [LARGE SCALE GENOMIC DNA]</scope>
    <source>
        <strain evidence="2 4">FDAARGOS_795</strain>
    </source>
</reference>
<accession>A0A0B5NU59</accession>
<gene>
    <name evidence="2" type="primary">exsB</name>
    <name evidence="1" type="ORF">BF38_3257</name>
    <name evidence="2" type="ORF">FOC89_23975</name>
</gene>